<keyword evidence="3" id="KW-0596">Phosphopantetheine</keyword>
<dbReference type="Gene3D" id="3.30.300.30">
    <property type="match status" value="5"/>
</dbReference>
<evidence type="ECO:0000313" key="8">
    <source>
        <dbReference type="EMBL" id="GHF53709.1"/>
    </source>
</evidence>
<feature type="domain" description="Carrier" evidence="7">
    <location>
        <begin position="1528"/>
        <end position="1602"/>
    </location>
</feature>
<dbReference type="InterPro" id="IPR025110">
    <property type="entry name" value="AMP-bd_C"/>
</dbReference>
<dbReference type="PROSITE" id="PS50075">
    <property type="entry name" value="CARRIER"/>
    <property type="match status" value="5"/>
</dbReference>
<dbReference type="RefSeq" id="WP_145933954.1">
    <property type="nucleotide sequence ID" value="NZ_BNAV01000003.1"/>
</dbReference>
<evidence type="ECO:0000256" key="6">
    <source>
        <dbReference type="ARBA" id="ARBA00023194"/>
    </source>
</evidence>
<feature type="domain" description="Carrier" evidence="7">
    <location>
        <begin position="2948"/>
        <end position="3022"/>
    </location>
</feature>
<name>A0A8H9J044_9PSEU</name>
<keyword evidence="6" id="KW-0045">Antibiotic biosynthesis</keyword>
<dbReference type="GO" id="GO:0017000">
    <property type="term" value="P:antibiotic biosynthetic process"/>
    <property type="evidence" value="ECO:0007669"/>
    <property type="project" value="UniProtKB-KW"/>
</dbReference>
<dbReference type="Pfam" id="PF00550">
    <property type="entry name" value="PP-binding"/>
    <property type="match status" value="5"/>
</dbReference>
<comment type="cofactor">
    <cofactor evidence="1">
        <name>pantetheine 4'-phosphate</name>
        <dbReference type="ChEBI" id="CHEBI:47942"/>
    </cofactor>
</comment>
<dbReference type="Gene3D" id="3.30.559.10">
    <property type="entry name" value="Chloramphenicol acetyltransferase-like domain"/>
    <property type="match status" value="7"/>
</dbReference>
<dbReference type="Gene3D" id="1.10.1200.10">
    <property type="entry name" value="ACP-like"/>
    <property type="match status" value="5"/>
</dbReference>
<dbReference type="InterPro" id="IPR045851">
    <property type="entry name" value="AMP-bd_C_sf"/>
</dbReference>
<keyword evidence="4" id="KW-0597">Phosphoprotein</keyword>
<dbReference type="FunFam" id="1.10.1200.10:FF:000016">
    <property type="entry name" value="Non-ribosomal peptide synthase"/>
    <property type="match status" value="1"/>
</dbReference>
<organism evidence="8 9">
    <name type="scientific">Amycolatopsis bartoniae</name>
    <dbReference type="NCBI Taxonomy" id="941986"/>
    <lineage>
        <taxon>Bacteria</taxon>
        <taxon>Bacillati</taxon>
        <taxon>Actinomycetota</taxon>
        <taxon>Actinomycetes</taxon>
        <taxon>Pseudonocardiales</taxon>
        <taxon>Pseudonocardiaceae</taxon>
        <taxon>Amycolatopsis</taxon>
    </lineage>
</organism>
<comment type="caution">
    <text evidence="8">The sequence shown here is derived from an EMBL/GenBank/DDBJ whole genome shotgun (WGS) entry which is preliminary data.</text>
</comment>
<evidence type="ECO:0000256" key="2">
    <source>
        <dbReference type="ARBA" id="ARBA00006432"/>
    </source>
</evidence>
<dbReference type="FunFam" id="3.40.50.980:FF:000001">
    <property type="entry name" value="Non-ribosomal peptide synthetase"/>
    <property type="match status" value="1"/>
</dbReference>
<dbReference type="GO" id="GO:0008610">
    <property type="term" value="P:lipid biosynthetic process"/>
    <property type="evidence" value="ECO:0007669"/>
    <property type="project" value="UniProtKB-ARBA"/>
</dbReference>
<dbReference type="FunFam" id="3.30.300.30:FF:000010">
    <property type="entry name" value="Enterobactin synthetase component F"/>
    <property type="match status" value="3"/>
</dbReference>
<dbReference type="Pfam" id="PF00501">
    <property type="entry name" value="AMP-binding"/>
    <property type="match status" value="5"/>
</dbReference>
<dbReference type="Proteomes" id="UP000658656">
    <property type="component" value="Unassembled WGS sequence"/>
</dbReference>
<dbReference type="PROSITE" id="PS00012">
    <property type="entry name" value="PHOSPHOPANTETHEINE"/>
    <property type="match status" value="5"/>
</dbReference>
<dbReference type="NCBIfam" id="TIGR01720">
    <property type="entry name" value="NRPS-para261"/>
    <property type="match status" value="3"/>
</dbReference>
<comment type="similarity">
    <text evidence="2">Belongs to the ATP-dependent AMP-binding enzyme family.</text>
</comment>
<dbReference type="GO" id="GO:0043041">
    <property type="term" value="P:amino acid activation for nonribosomal peptide biosynthetic process"/>
    <property type="evidence" value="ECO:0007669"/>
    <property type="project" value="TreeGrafter"/>
</dbReference>
<dbReference type="OrthoDB" id="2472181at2"/>
<gene>
    <name evidence="8" type="ORF">GCM10017566_28910</name>
</gene>
<protein>
    <submittedName>
        <fullName evidence="8">Non-ribosomal peptide synthetase</fullName>
    </submittedName>
</protein>
<dbReference type="GO" id="GO:0072330">
    <property type="term" value="P:monocarboxylic acid biosynthetic process"/>
    <property type="evidence" value="ECO:0007669"/>
    <property type="project" value="UniProtKB-ARBA"/>
</dbReference>
<dbReference type="InterPro" id="IPR010060">
    <property type="entry name" value="NRPS_synth"/>
</dbReference>
<dbReference type="PANTHER" id="PTHR45527:SF1">
    <property type="entry name" value="FATTY ACID SYNTHASE"/>
    <property type="match status" value="1"/>
</dbReference>
<dbReference type="SUPFAM" id="SSF47336">
    <property type="entry name" value="ACP-like"/>
    <property type="match status" value="5"/>
</dbReference>
<reference evidence="8" key="1">
    <citation type="journal article" date="2014" name="Int. J. Syst. Evol. Microbiol.">
        <title>Complete genome sequence of Corynebacterium casei LMG S-19264T (=DSM 44701T), isolated from a smear-ripened cheese.</title>
        <authorList>
            <consortium name="US DOE Joint Genome Institute (JGI-PGF)"/>
            <person name="Walter F."/>
            <person name="Albersmeier A."/>
            <person name="Kalinowski J."/>
            <person name="Ruckert C."/>
        </authorList>
    </citation>
    <scope>NUCLEOTIDE SEQUENCE</scope>
    <source>
        <strain evidence="8">CGMCC 4.7679</strain>
    </source>
</reference>
<dbReference type="Pfam" id="PF13193">
    <property type="entry name" value="AMP-binding_C"/>
    <property type="match status" value="5"/>
</dbReference>
<dbReference type="InterPro" id="IPR020806">
    <property type="entry name" value="PKS_PP-bd"/>
</dbReference>
<dbReference type="Gene3D" id="3.40.50.980">
    <property type="match status" value="10"/>
</dbReference>
<dbReference type="Gene3D" id="3.30.559.30">
    <property type="entry name" value="Nonribosomal peptide synthetase, condensation domain"/>
    <property type="match status" value="7"/>
</dbReference>
<evidence type="ECO:0000313" key="9">
    <source>
        <dbReference type="Proteomes" id="UP000658656"/>
    </source>
</evidence>
<feature type="domain" description="Carrier" evidence="7">
    <location>
        <begin position="508"/>
        <end position="583"/>
    </location>
</feature>
<feature type="domain" description="Carrier" evidence="7">
    <location>
        <begin position="5831"/>
        <end position="5906"/>
    </location>
</feature>
<dbReference type="InterPro" id="IPR036736">
    <property type="entry name" value="ACP-like_sf"/>
</dbReference>
<dbReference type="CDD" id="cd19534">
    <property type="entry name" value="E_NRPS"/>
    <property type="match status" value="3"/>
</dbReference>
<dbReference type="GO" id="GO:0044550">
    <property type="term" value="P:secondary metabolite biosynthetic process"/>
    <property type="evidence" value="ECO:0007669"/>
    <property type="project" value="UniProtKB-ARBA"/>
</dbReference>
<dbReference type="GO" id="GO:0031177">
    <property type="term" value="F:phosphopantetheine binding"/>
    <property type="evidence" value="ECO:0007669"/>
    <property type="project" value="InterPro"/>
</dbReference>
<dbReference type="NCBIfam" id="NF003417">
    <property type="entry name" value="PRK04813.1"/>
    <property type="match status" value="5"/>
</dbReference>
<dbReference type="InterPro" id="IPR001242">
    <property type="entry name" value="Condensation_dom"/>
</dbReference>
<sequence length="5922" mass="643343">MTLQDTDRRPRPAAGESPSLADLFTRQAARTPHAVAVTGDTTALTYRELDLRANRLAHRLLRLGVRPEDRVGLLLARSAELVVAELAIVKAGGGYVPLDDRAPAGRLRHLLAEAGVRVLVSDRDLAVPDVTRLTAGDPVDEPSTTPAVPIFGDQLAYVMYTSGSTGAPKGVAVRHRDVAALATDPRFAGPAHRRVLLHSATAFDASTYELWVPLLRGGTVVVAPPGELGVAELREVIRNHHVTALWLTAGLFRVVAQEAPGCFRGAAEVWTGGDVVPPAAVRRVLEYCPGLAVVDGYGPTETTTFASTHRVESLADVPDPLPIGRELAGMWAHVLDAALDPVPDGEPGELHLAGAGLSRGYWGRPGLTADRFVADPAGPAGERMYRTGDVVRRNAAGELEFLGRLDDQVKIRGFRVEPGEVEAVLRRHPRVSDAVVVTREDQPGVKRLVAYAVTALSPAELRDLATAALPGYLVPSAFVVVNRFPLNANGKVDRHALPRPPEEHEHVEPRTETERRIAEIWAGVLGVERVGAEDDFFRLGGDSILGVQALFRLRKAFGADLSPRTVFDAPTPAKLARVIDGEPEAPPAAPIPRASETTVPLSPAQQRLWFLDELSGRAAAEYNTGVGLRLSGPLDLDRLAGALGELQARHDSLRTVFDVVDGQAVQRTTGTPPILLRSVSGVDDLDDEIARELARPFELRRGPLTRATVFQVDTEEHLLVVCQHHIVTDGRSVAVLTGELMALYAGEDLPALPLRYTDFAVWHREHTGDAELRPHLEYWRQKLGGLEPLALPTDRPRPPRRTTAGAVHRHRLPEPLPGRLTELGHRHGATLFMTLTAAVGVLLARHAGQDDIALGTAVSGRDRAELADLTGFFVNTVVLRSRIPDEQPFAGFLDGFRETVLEAFAHAAAPFDRVVDAVRPPRDPSRTPLVQAVVVLQNPLVRPREAAGLRVSEQDLPRPSARFDLVVEFWPREGTFEVAVEYNTDLFDVTTVERLTRQLEVLLTGIADDPATSLGDLPLLTAEDRRFVLQESASSIRPNATVPARFAEQAARTPDATAVRCGDTTLTYRELRARAAGLAARLLALGVRPEDRVGILMDRSPDLVVAVLAVLWAGAAYLPLDLRAPAGRMRRLLTGSTLLLTDARWQTVAEDVHPNAVVVTDFAAEAPPVRLDPENLAYVEYTSGSTGEPKGVAVQHSDVVALASDSRFEGHRRVLLHSPLAFDASTYELWVPLLNGGEVVVAPPGDLDPDRLRELITRHGVTSLWLTAGLFRLVAQEAPECLAGVREVWTGGDVVPAAAVRRVLDRCPGLVVVDGYGPTETTTFATCHRMAAEVPENVPIGTPLDGMRAFVLDARLRPVPPGAVGELYLAGAGLARGYWDRPGATAERFLANPFGEGRMYRTGDLVRWRSGGTLEFAGRADDQVKIRGFRVEPAEVEAALTAHPAVAEAVVLARTDSGHKRLVAYVVAEPGAVADPAALRASLAGVLPDYLVPAAVIVLPSLPLSANGKVDRHALPQPRFDAPARRTAPRTDAERVLAGIWADVLGLPGVGAEDNFFELGGDSILSIQVAARARRAGLDLSTGDLFERQTIASLAAGAAVAQERAAAGPVSGEAPLTPIQHWFFATHTRPERFDQTLSVQLADDVDEDALRAALATLVEHHDALRMRYERRDGEWRQENAPVGPVVLDGQADLAHGPLLRARLSEKDGRRTLEMAAHHLVVDGVSWRILLEDLEVAYRREALQPRTTSFLDWSRRLSECAAAGRFDDELEHWRAVTGHALIPVDGNGANTVGATRTVTARLSPEETNALLRDVPGVYRTQVNDVLLTALGRVLSDWTGHERVLVDLEGHGREDLFDGVDTSRTVGWFTSLFPVALEVPREWGLALKAVKETLRAVPRRGVGYGALRYLTGTAPELSPAVSFNYLGRFDAPASRLYAGPPSELALDADPAETRPHLLDVVGRIEDGALEFGWFFADGVHHESTVTALAGAMLDALRGILHHCAEPGAGGRTPSDFPLATLTQSQVDTIVGNGRNVEDIYPLTPMQTGMVFHGLAERDSRLYFEQLSFVVEGVEDIRAFAEAWQRVVDRTPVLRTRIVWEGVSEPLQVVERHVTLPISLSEEPDDEETFRLDRAPLLRLRLVGLPDSCFRVVWTFHHVLLDGWSVFQVLSDVAALTRGDAVPERRPFRDYLAWLARQDDGLAEAHWRAELAGLSAPTPLPYDRVPAHSHRSASAERVTTELDEADSQRLYEFAKRHRLTVNAVVQGAWALLLSRYSGDREVCFGATVSGRPPELSGVDEIPGIFINTVPVRVPVGGAEVAGWLRQLQAGQVGSRRFGHLPLTRLQGWSGVPAGTNLFDSIVVFENYPVGELGGGMRVRDLEAAERTNYPLHLLAYPGRTVSFVLGYDPDLFDAPTAERLAAHFGVLLRGLTENGPVSGVPMLTPAEEDLVLRKWNETSTELPRAALPDLFGAQVRRTPDAVALVTDGESVTYAELDVRANRLAHLVLRHGIRAEERVAVLMDRSIDLVVAELAIVKAGGAYLPLDLRAPESRLKSLIAGAGARILVTDHAWRDVARTVHHGLVVEVAAEGPDTAPDVRVDPDQLAYVTYTSGSTGTPKGVAVRQRDVVALAWEHRFSAHDRILLHSPHSFDANTYEMWVPLLSGGCVVVAPPGELAVDTVARMIAEYGVTGAFVTSGLFRLVSQEAPEAFTGLREVWTGGDAVPATALRRVLEACPGIAVADVYGPTETTTFATVRVMTDEVPEVVPIGAPLDNVRAYVLDDTLRLVPPGVPGELHLAGEGLARGYLNSPGLTADRFVADPFEPGERMYRTGDVVRWNAEGQLEFVGRVDEQVKIRGFRVELSEVEAALGQYCTQAAVVAREDDGVKRLVAYVVGGADPAQLREALSRDLPDYLVPAAFVALDRLPLTVNGKVDRQSLPAPEFGTREYVAPRPGPETVLAEIWAEVLGVPEVGAEDDFFALGGDSILSIQVVSRARRAGLDLTPGDLFTHPTVAELAAATRTTEPAPERGPVSGEVPLTPIQRWFFETQTREPDHFTQRMRVRLPGPADPAALRTALAALVAHHDALRMRFTPTADGWRQENAAEERADLLRAPLDLTNGPLLHAELSTEDELTLTVHHLVVDGVSWRILLEDFDKAYSQALRGEPVDLGPRTTSFQDWARRLVAHTAEGGFDDELDHWRATTGHVGIPTDGDGPNIVESLRSVTVRLTREETAALLREVPDAYRTQVNDVLLTALGRVLRDWTGHERVLVDLEGHGREELFDGVDLSRTIGWFTSVFPVSLAVPGDWGDALKAVKEQVRAVPRRGVGYSALRYLAGTAPEITPQVALNYLGRFESGGLESDDSPLSARAHLLDVVGRVEDDELELTWYYAEGVHREATVAALAEALAGVLREIIEHCARPESWGRTPSDFPLARLDQDTVDSLADPVVEDIYPLTPMQSGMVFHSLSQGEERVYFQQVAFTLDGVTDPGALAAAWQRVVDRTPVLRSRIVWEGVPEPVQVVRRDVVVPVTQHDWRSLPEDEQDAAWREVLDRDRAAGLDLTATPLLRLVFARLSGTEVRVLWTFHHVLLDGWSVFAVLSDVFAAHAGQAPPRRRPFRDYAAWLARQDDRQAERHWRTVLGDLTAPARLPFDRPPAQAHTSRSADWLTVELDERETARLRDSARASGLTLNTLLQGAWAVLLARSTGERDICFGTTVSGRPADLPGADDIAGIFINTLPVRVSVDDSRSRGEWLRELQAGQVESRRFGHLPLTRLQGWSGVPSGTNLFDSIVVFENYPINDEAATAHGLRLRALDAVETTNYPLSVVASPGERLSVDVGYDPDLFDGTTARRIARQLTDVLRSLGEEPARPLGEIDLLTAAERHQVLTEWNDTASPVPDGTLAELFADQVRRTPDAPAVVADGVRLSYAELDARAEQLARRLDLDAEDLVAVLMDRSPDLLVAELAIVKAGGAYLPLDLRAPEPRLKTLLAGTRALITDRKWEPVARRVHSGPILLADGPSAPTRPFPAVHRDNLAYVMYTSGSTGTPKGVAVRQRDVVALAHERRFHAHDRILLHSPHSFDANTYEMWVPLLSGGCVVVAPPGELDVETLARVIAEHRVTAAFLTTGLFRLVSQENPAAFTGLREVWTGGDAVPATALRRVLEACPGIAVADVYGPTETTTFATVRVMTGEVPEVVPIGAPLDNMRAYVLDTALRLVPPGVPGELHLAGEGLARGYLNSPGLTADRFVADPFEPGERMYRTGDLVRWNPEGQLEFVGRVDEQVKIRGFRIEPSEIEAALGQYCTQAAVVAREDDGVKRLVAYVVGGAEPAQLREALSRDLPDYLVPAAFVPLDRFPLTVNGKLDQAALPAPDFTRVTGELTPPRTDAERTLAAIWTDVLGVPEVGTESDFFALGGDSIVSIQVVSRARQAGLHLLPRDLFRHPTLGPLAAAAEGPAGPLAEQGPVTGPVPLTPIQRWFFTDPPRRFDQSVLVELAEDVDEDALRAALAAVLAHHDALRMRFDDSGGEWTQDNAPVTPVDVLGNRDFDLRTGPLLAATLSGTRLRLTAHHLVVDGVSWRILLEDLETAYRGGDLGPKTTSFRSWALRLADHTAAGGFDDELPHWRAVPRPAPLPLDRQGDNTIGSTEEVTVRLDPGRTKALLQDVPEVYRTQVNDVLLAALGRVLGDWTGHEQVVVDLEGHGREDLFDDVDTSRTVGWFTSVFPVALEVPREWGAALKSVKERLRAIPRRGVGYGALRYLAGSVPGLDSPVSFNYLGRFDWQLGGLYRANHGLDADVDPAAARPHVLDVVARVEQEALEISWSYSANLHDRSTVERLAVAFLDALGEILHHCAEPGAGGRTPSDFPLVRLDQSQVDRLAGDGRGVEDLYPLTPMQGGMVFHGLSQADRGLYFEQATFVLDGVTDPAELGRAWQRVLDRTPVLRTAFVWDGVPEPVQVVHRDVALPVRHLDWTGLGDAERAAHLRQLLAEDRARGLDLTVAPLMRVALARLSATEVQVLWTFHHVLLDGWSVFGVLADLCAAQAGGPLPERRPFRDYLAWLDGRDEAEAERFWRRTLDGFADPVPLPYDRAPAENHTTCSATWLPCSLGEEETARLEEFARRHGLTLNVVLQGAWALLLSVYSGRRDVVFGATVSGRPAELPGVDEILGIFINTLPVRVRLDRTARVARWLKTLQEAQAEARGFDFVPLARLQTWTDVPGGVNLFDSLVVFENYPIRDEAAAGHGLRIRDLAAAETTNFPVTVVASPGRRLSVEVGYDPELFEPATVEALAARLLRLLAELSADGERPLGEVPLLSDTERRQLRDWQTTAPEPAARSLPGLFAERVRAQPDAVAVVAGHERVSYAELNRRANRLAARLLALGLRPEDRVGLALERSAAVVVAELAVAKAGGVSVPLDTRAPVGRLRLLLAGVPFAITDETWLSTLEQIHSGRILTESRVRGEPPRDPGVRVDPDQLAYVMYTSGSTGVPKGVAVRHRDVAALAADSRFAGGAHERVLLHSPLAFDATTYEVWVPLLGGGRVVVAPPGDVDAALVRQAVTGEGVTALWLTAGLFRVLAQESPDCFAGLRELWTGGDVVPADAVRRVLRSCPGLRVVDGYGPTETTTFATSRPMADPDAVPAVVPIGRPLDGVRVQVLGPDLAPVPPGVAGELCLAGAGLARGYSGAPGLTAERFVADPCRPGERLYRTGDLAAWTADGEVRFLGRLDEQVKLRGFRIEPGEVEAALAAHPRVAQAAVVVREDQPGAKLLAAYLVADGQAPGADELKAFLSRTLPDYLVPSAYVVLDRLPLSGNGKLDRQALPAPGLTAARPAYAEPRTDTERTVARIWADVLGVARVGVDDDFFDLGGDSLRGVQIASQASAVFDIRLTPRDVLTARTVATFAETVEETILRDLELLAAGDPNAEL</sequence>
<dbReference type="GO" id="GO:0003824">
    <property type="term" value="F:catalytic activity"/>
    <property type="evidence" value="ECO:0007669"/>
    <property type="project" value="InterPro"/>
</dbReference>
<dbReference type="InterPro" id="IPR000873">
    <property type="entry name" value="AMP-dep_synth/lig_dom"/>
</dbReference>
<dbReference type="SMART" id="SM00823">
    <property type="entry name" value="PKS_PP"/>
    <property type="match status" value="5"/>
</dbReference>
<dbReference type="NCBIfam" id="TIGR01733">
    <property type="entry name" value="AA-adenyl-dom"/>
    <property type="match status" value="5"/>
</dbReference>
<dbReference type="InterPro" id="IPR023213">
    <property type="entry name" value="CAT-like_dom_sf"/>
</dbReference>
<dbReference type="PANTHER" id="PTHR45527">
    <property type="entry name" value="NONRIBOSOMAL PEPTIDE SYNTHETASE"/>
    <property type="match status" value="1"/>
</dbReference>
<dbReference type="SUPFAM" id="SSF56801">
    <property type="entry name" value="Acetyl-CoA synthetase-like"/>
    <property type="match status" value="5"/>
</dbReference>
<dbReference type="InterPro" id="IPR009081">
    <property type="entry name" value="PP-bd_ACP"/>
</dbReference>
<feature type="domain" description="Carrier" evidence="7">
    <location>
        <begin position="4381"/>
        <end position="4455"/>
    </location>
</feature>
<dbReference type="SUPFAM" id="SSF52777">
    <property type="entry name" value="CoA-dependent acyltransferases"/>
    <property type="match status" value="14"/>
</dbReference>
<dbReference type="CDD" id="cd12117">
    <property type="entry name" value="A_NRPS_Srf_like"/>
    <property type="match status" value="5"/>
</dbReference>
<dbReference type="PROSITE" id="PS00455">
    <property type="entry name" value="AMP_BINDING"/>
    <property type="match status" value="4"/>
</dbReference>
<evidence type="ECO:0000256" key="3">
    <source>
        <dbReference type="ARBA" id="ARBA00022450"/>
    </source>
</evidence>
<keyword evidence="9" id="KW-1185">Reference proteome</keyword>
<dbReference type="Gene3D" id="2.30.38.10">
    <property type="entry name" value="Luciferase, Domain 3"/>
    <property type="match status" value="5"/>
</dbReference>
<reference evidence="8" key="2">
    <citation type="submission" date="2020-09" db="EMBL/GenBank/DDBJ databases">
        <authorList>
            <person name="Sun Q."/>
            <person name="Zhou Y."/>
        </authorList>
    </citation>
    <scope>NUCLEOTIDE SEQUENCE</scope>
    <source>
        <strain evidence="8">CGMCC 4.7679</strain>
    </source>
</reference>
<dbReference type="EMBL" id="BNAV01000003">
    <property type="protein sequence ID" value="GHF53709.1"/>
    <property type="molecule type" value="Genomic_DNA"/>
</dbReference>
<dbReference type="InterPro" id="IPR006162">
    <property type="entry name" value="Ppantetheine_attach_site"/>
</dbReference>
<accession>A0A8H9J044</accession>
<dbReference type="NCBIfam" id="NF004282">
    <property type="entry name" value="PRK05691.1"/>
    <property type="match status" value="8"/>
</dbReference>
<dbReference type="CDD" id="cd19531">
    <property type="entry name" value="LCL_NRPS-like"/>
    <property type="match status" value="1"/>
</dbReference>
<dbReference type="CDD" id="cd19543">
    <property type="entry name" value="DCL_NRPS"/>
    <property type="match status" value="3"/>
</dbReference>
<dbReference type="FunFam" id="3.40.50.12780:FF:000012">
    <property type="entry name" value="Non-ribosomal peptide synthetase"/>
    <property type="match status" value="2"/>
</dbReference>
<dbReference type="Pfam" id="PF00668">
    <property type="entry name" value="Condensation"/>
    <property type="match status" value="7"/>
</dbReference>
<evidence type="ECO:0000259" key="7">
    <source>
        <dbReference type="PROSITE" id="PS50075"/>
    </source>
</evidence>
<dbReference type="FunFam" id="1.10.1200.10:FF:000005">
    <property type="entry name" value="Nonribosomal peptide synthetase 1"/>
    <property type="match status" value="4"/>
</dbReference>
<proteinExistence type="inferred from homology"/>
<dbReference type="InterPro" id="IPR010071">
    <property type="entry name" value="AA_adenyl_dom"/>
</dbReference>
<evidence type="ECO:0000256" key="5">
    <source>
        <dbReference type="ARBA" id="ARBA00022737"/>
    </source>
</evidence>
<dbReference type="InterPro" id="IPR020845">
    <property type="entry name" value="AMP-binding_CS"/>
</dbReference>
<dbReference type="GO" id="GO:0005737">
    <property type="term" value="C:cytoplasm"/>
    <property type="evidence" value="ECO:0007669"/>
    <property type="project" value="TreeGrafter"/>
</dbReference>
<evidence type="ECO:0000256" key="4">
    <source>
        <dbReference type="ARBA" id="ARBA00022553"/>
    </source>
</evidence>
<dbReference type="FunFam" id="2.30.38.10:FF:000001">
    <property type="entry name" value="Non-ribosomal peptide synthetase PvdI"/>
    <property type="match status" value="2"/>
</dbReference>
<evidence type="ECO:0000256" key="1">
    <source>
        <dbReference type="ARBA" id="ARBA00001957"/>
    </source>
</evidence>
<keyword evidence="5" id="KW-0677">Repeat</keyword>